<dbReference type="EMBL" id="CP123967">
    <property type="protein sequence ID" value="WGT47985.1"/>
    <property type="molecule type" value="Genomic_DNA"/>
</dbReference>
<feature type="domain" description="ATPase AAA-type core" evidence="2">
    <location>
        <begin position="202"/>
        <end position="363"/>
    </location>
</feature>
<evidence type="ECO:0000259" key="2">
    <source>
        <dbReference type="Pfam" id="PF00004"/>
    </source>
</evidence>
<dbReference type="InterPro" id="IPR003959">
    <property type="entry name" value="ATPase_AAA_core"/>
</dbReference>
<feature type="region of interest" description="Disordered" evidence="1">
    <location>
        <begin position="1"/>
        <end position="22"/>
    </location>
</feature>
<dbReference type="Gene3D" id="3.40.50.300">
    <property type="entry name" value="P-loop containing nucleotide triphosphate hydrolases"/>
    <property type="match status" value="1"/>
</dbReference>
<dbReference type="Pfam" id="PF00004">
    <property type="entry name" value="AAA"/>
    <property type="match status" value="1"/>
</dbReference>
<accession>A0ABY8PZS4</accession>
<dbReference type="PANTHER" id="PTHR34301">
    <property type="entry name" value="DNA-BINDING PROTEIN-RELATED"/>
    <property type="match status" value="1"/>
</dbReference>
<evidence type="ECO:0000313" key="4">
    <source>
        <dbReference type="Proteomes" id="UP001244136"/>
    </source>
</evidence>
<reference evidence="3 4" key="1">
    <citation type="journal article" date="2008" name="Int. J. Syst. Evol. Microbiol.">
        <title>Tessaracoccus flavescens sp. nov., isolated from marine sediment.</title>
        <authorList>
            <person name="Lee D.W."/>
            <person name="Lee S.D."/>
        </authorList>
    </citation>
    <scope>NUCLEOTIDE SEQUENCE [LARGE SCALE GENOMIC DNA]</scope>
    <source>
        <strain evidence="3 4">T21</strain>
    </source>
</reference>
<dbReference type="RefSeq" id="WP_281145648.1">
    <property type="nucleotide sequence ID" value="NZ_CP123967.1"/>
</dbReference>
<keyword evidence="4" id="KW-1185">Reference proteome</keyword>
<evidence type="ECO:0000313" key="3">
    <source>
        <dbReference type="EMBL" id="WGT47985.1"/>
    </source>
</evidence>
<dbReference type="Proteomes" id="UP001244136">
    <property type="component" value="Chromosome"/>
</dbReference>
<gene>
    <name evidence="3" type="ORF">QH948_04250</name>
</gene>
<organism evidence="3 4">
    <name type="scientific">Tessaracoccus lacteus</name>
    <dbReference type="NCBI Taxonomy" id="3041766"/>
    <lineage>
        <taxon>Bacteria</taxon>
        <taxon>Bacillati</taxon>
        <taxon>Actinomycetota</taxon>
        <taxon>Actinomycetes</taxon>
        <taxon>Propionibacteriales</taxon>
        <taxon>Propionibacteriaceae</taxon>
        <taxon>Tessaracoccus</taxon>
    </lineage>
</organism>
<evidence type="ECO:0000256" key="1">
    <source>
        <dbReference type="SAM" id="MobiDB-lite"/>
    </source>
</evidence>
<dbReference type="PANTHER" id="PTHR34301:SF8">
    <property type="entry name" value="ATPASE DOMAIN-CONTAINING PROTEIN"/>
    <property type="match status" value="1"/>
</dbReference>
<dbReference type="InterPro" id="IPR027417">
    <property type="entry name" value="P-loop_NTPase"/>
</dbReference>
<dbReference type="SUPFAM" id="SSF52540">
    <property type="entry name" value="P-loop containing nucleoside triphosphate hydrolases"/>
    <property type="match status" value="1"/>
</dbReference>
<protein>
    <submittedName>
        <fullName evidence="3">AAA family ATPase</fullName>
    </submittedName>
</protein>
<sequence length="535" mass="60316">MSNEARYGRGDTPPHTARQHDLERYKERFRSATNSGTELLAYLERSGCGVWRCEQDEVDPRRWWLNITLQANVAEMFDAHLEIQLVYAEYKEVEPRLLELVQRRISTNARVDHGLFMVASLDADVERLLRRRRGEFAAIDLHLGELGVDAPDVRHRMSEVLTAVDHYDMTTPVHNAAGFFGRKDEFQQIISAIERGQSVGVFGLRKTGKTSLLNFVAGRRRGSGRAVVWVDISGLSGADDFRVRLLESTWEAVKSLGEDDRELPRLRTLNRNGELKVGLDLMRLHWLKDLEALSSHAGGRLEVFIDEIDQLHPERSHLGVEANEMLVALTQLRGMIQGARQDSGLVLVCAGVDPALFERPLLSSGSDNLLYKLVRLMFLAPLSRDEMAEMVRDLGRRMGVRVRDHQVIDFLFDEYGGHALLTRKACSLAVQRRSKDEIPWHMSLESVEAGARQEGEGSPLRQAGEILDSFGEWFPEEANLLRDLWSADPEERELGAMLFDEDPARLSHAGPYGLVVPETTRARIRAVERAVGAGA</sequence>
<proteinExistence type="predicted"/>
<name>A0ABY8PZS4_9ACTN</name>